<protein>
    <recommendedName>
        <fullName evidence="5">DUF262 domain-containing protein</fullName>
    </recommendedName>
</protein>
<dbReference type="Proteomes" id="UP000030635">
    <property type="component" value="Chromosome"/>
</dbReference>
<feature type="domain" description="GmrSD restriction endonucleases N-terminal" evidence="1">
    <location>
        <begin position="10"/>
        <end position="218"/>
    </location>
</feature>
<reference evidence="3 4" key="1">
    <citation type="journal article" date="2015" name="Infect. Genet. Evol.">
        <title>Genomic sequences of six botulinum neurotoxin-producing strains representing three clostridial species illustrate the mobility and diversity of botulinum neurotoxin genes.</title>
        <authorList>
            <person name="Smith T.J."/>
            <person name="Hill K.K."/>
            <person name="Xie G."/>
            <person name="Foley B.T."/>
            <person name="Williamson C.H."/>
            <person name="Foster J.T."/>
            <person name="Johnson S.L."/>
            <person name="Chertkov O."/>
            <person name="Teshima H."/>
            <person name="Gibbons H.S."/>
            <person name="Johnsky L.A."/>
            <person name="Karavis M.A."/>
            <person name="Smith L.A."/>
        </authorList>
    </citation>
    <scope>NUCLEOTIDE SEQUENCE [LARGE SCALE GENOMIC DNA]</scope>
    <source>
        <strain evidence="3">Sullivan</strain>
    </source>
</reference>
<dbReference type="OrthoDB" id="9798761at2"/>
<dbReference type="AlphaFoldDB" id="A0A0A7FXA8"/>
<keyword evidence="4" id="KW-1185">Reference proteome</keyword>
<evidence type="ECO:0008006" key="5">
    <source>
        <dbReference type="Google" id="ProtNLM"/>
    </source>
</evidence>
<gene>
    <name evidence="3" type="ORF">U729_2496</name>
</gene>
<dbReference type="InterPro" id="IPR004919">
    <property type="entry name" value="GmrSD_N"/>
</dbReference>
<dbReference type="Pfam" id="PF07510">
    <property type="entry name" value="GmrSD_C"/>
    <property type="match status" value="1"/>
</dbReference>
<evidence type="ECO:0000259" key="1">
    <source>
        <dbReference type="Pfam" id="PF03235"/>
    </source>
</evidence>
<dbReference type="EMBL" id="CP006905">
    <property type="protein sequence ID" value="AIY83466.1"/>
    <property type="molecule type" value="Genomic_DNA"/>
</dbReference>
<dbReference type="PANTHER" id="PTHR35149">
    <property type="entry name" value="SLL5132 PROTEIN"/>
    <property type="match status" value="1"/>
</dbReference>
<dbReference type="PANTHER" id="PTHR35149:SF2">
    <property type="entry name" value="DUF262 DOMAIN-CONTAINING PROTEIN"/>
    <property type="match status" value="1"/>
</dbReference>
<evidence type="ECO:0000313" key="4">
    <source>
        <dbReference type="Proteomes" id="UP000030635"/>
    </source>
</evidence>
<dbReference type="KEGG" id="cbv:U729_2496"/>
<dbReference type="HOGENOM" id="CLU_011736_2_0_9"/>
<evidence type="ECO:0000313" key="3">
    <source>
        <dbReference type="EMBL" id="AIY83466.1"/>
    </source>
</evidence>
<proteinExistence type="predicted"/>
<dbReference type="RefSeq" id="WP_039315517.1">
    <property type="nucleotide sequence ID" value="NZ_CP006905.1"/>
</dbReference>
<sequence length="686" mass="82561">MKANEKWLLRFLDSSDTNFVIPVYQRNYDWKKEQCKQLYDDLINVVKYDYKSHFFGTIVSIYNDSSRDREYLIIDGQQRITTVSLMLLAIYNILDKDILQSNKIRKEKIYNQYLVNPYMDDDSKLKLKPIKDDRKVFENIFNDEVLDEESNISINYKYFYNRIIEGEVSIDDLYSAIERLMIVEIELKNGEDDPQLIFESLNSTGLDLTDADKVRNFILMDKSSKEQEELYNNYWNKVEKNTLYNVTNFIRDYMTMKEKKISNINKVYINFKTYIKDNNIDIKDCLKDMLIYSEYYNKILTSKIGIKEADNHLERINKMEVRVSYPFFLEILNDYYKNAICEKELIEIFNIIESYIFRRIMCKVATNALNKVFMNLCKEIKNYKDYDKNYVEILKFVLSNKNLSQRIPNDTEFKRNFFENNIYNWKSKNKLYLLERLENYNNTEKVDIERLVDQNELTIEHIMPQNLTPSWIDMLGDNYKEIHEKYLHTIGNLTLTGYNSQMSNRPFQDKKNIENGFNNSRLKLNKYIASLDRWDEEEINKRTEILFNIAKEIWKYPNTEYKIEKSKENLFYISEEEDLTNTKVKSFSFMGAEQQCKTWTELFEEVCKMLYDLDPVIFRKITKKDFGDEYLNKRFTSNNTELRSAFKLADDVYVEKNLNTNAKIYTLKVLLDEYEIDYNELSYYIE</sequence>
<organism evidence="3 4">
    <name type="scientific">Clostridium baratii str. Sullivan</name>
    <dbReference type="NCBI Taxonomy" id="1415775"/>
    <lineage>
        <taxon>Bacteria</taxon>
        <taxon>Bacillati</taxon>
        <taxon>Bacillota</taxon>
        <taxon>Clostridia</taxon>
        <taxon>Eubacteriales</taxon>
        <taxon>Clostridiaceae</taxon>
        <taxon>Clostridium</taxon>
    </lineage>
</organism>
<name>A0A0A7FXA8_9CLOT</name>
<accession>A0A0A7FXA8</accession>
<dbReference type="InterPro" id="IPR011089">
    <property type="entry name" value="GmrSD_C"/>
</dbReference>
<dbReference type="eggNOG" id="COG1479">
    <property type="taxonomic scope" value="Bacteria"/>
</dbReference>
<evidence type="ECO:0000259" key="2">
    <source>
        <dbReference type="Pfam" id="PF07510"/>
    </source>
</evidence>
<dbReference type="Pfam" id="PF03235">
    <property type="entry name" value="GmrSD_N"/>
    <property type="match status" value="1"/>
</dbReference>
<feature type="domain" description="GmrSD restriction endonucleases C-terminal" evidence="2">
    <location>
        <begin position="408"/>
        <end position="548"/>
    </location>
</feature>